<proteinExistence type="predicted"/>
<dbReference type="CDD" id="cd00170">
    <property type="entry name" value="SEC14"/>
    <property type="match status" value="1"/>
</dbReference>
<feature type="domain" description="CRAL-TRIO" evidence="1">
    <location>
        <begin position="94"/>
        <end position="257"/>
    </location>
</feature>
<name>V5I9W1_ANOGL</name>
<evidence type="ECO:0000313" key="2">
    <source>
        <dbReference type="EMBL" id="JAB66221.1"/>
    </source>
</evidence>
<reference evidence="2" key="1">
    <citation type="submission" date="2013-07" db="EMBL/GenBank/DDBJ databases">
        <title>Midgut Transcriptome Profiling of Anoplphora glabripennis, a Lignocellulose Degrading, Wood-Boring Cerambycid.</title>
        <authorList>
            <person name="Scully E.D."/>
            <person name="Hoover K."/>
            <person name="Carlson J.E."/>
            <person name="Tien M."/>
            <person name="Geib S.M."/>
        </authorList>
    </citation>
    <scope>NUCLEOTIDE SEQUENCE</scope>
</reference>
<accession>V5I9W1</accession>
<dbReference type="Gene3D" id="1.10.8.20">
    <property type="entry name" value="N-terminal domain of phosphatidylinositol transfer protein sec14p"/>
    <property type="match status" value="1"/>
</dbReference>
<dbReference type="Gene3D" id="3.40.525.10">
    <property type="entry name" value="CRAL-TRIO lipid binding domain"/>
    <property type="match status" value="1"/>
</dbReference>
<dbReference type="Pfam" id="PF00650">
    <property type="entry name" value="CRAL_TRIO"/>
    <property type="match status" value="1"/>
</dbReference>
<dbReference type="SMART" id="SM00516">
    <property type="entry name" value="SEC14"/>
    <property type="match status" value="1"/>
</dbReference>
<dbReference type="SUPFAM" id="SSF46938">
    <property type="entry name" value="CRAL/TRIO N-terminal domain"/>
    <property type="match status" value="1"/>
</dbReference>
<dbReference type="AlphaFoldDB" id="V5I9W1"/>
<dbReference type="InterPro" id="IPR011074">
    <property type="entry name" value="CRAL/TRIO_N_dom"/>
</dbReference>
<evidence type="ECO:0000259" key="1">
    <source>
        <dbReference type="PROSITE" id="PS50191"/>
    </source>
</evidence>
<dbReference type="Gene3D" id="1.20.5.1200">
    <property type="entry name" value="Alpha-tocopherol transfer"/>
    <property type="match status" value="1"/>
</dbReference>
<organism evidence="2">
    <name type="scientific">Anoplophora glabripennis</name>
    <name type="common">Asian longhorn beetle</name>
    <name type="synonym">Anoplophora nobilis</name>
    <dbReference type="NCBI Taxonomy" id="217634"/>
    <lineage>
        <taxon>Eukaryota</taxon>
        <taxon>Metazoa</taxon>
        <taxon>Ecdysozoa</taxon>
        <taxon>Arthropoda</taxon>
        <taxon>Hexapoda</taxon>
        <taxon>Insecta</taxon>
        <taxon>Pterygota</taxon>
        <taxon>Neoptera</taxon>
        <taxon>Endopterygota</taxon>
        <taxon>Coleoptera</taxon>
        <taxon>Polyphaga</taxon>
        <taxon>Cucujiformia</taxon>
        <taxon>Chrysomeloidea</taxon>
        <taxon>Cerambycidae</taxon>
        <taxon>Lamiinae</taxon>
        <taxon>Lamiini</taxon>
        <taxon>Anoplophora</taxon>
    </lineage>
</organism>
<dbReference type="InterPro" id="IPR036865">
    <property type="entry name" value="CRAL-TRIO_dom_sf"/>
</dbReference>
<dbReference type="PANTHER" id="PTHR10174">
    <property type="entry name" value="ALPHA-TOCOPHEROL TRANSFER PROTEIN-RELATED"/>
    <property type="match status" value="1"/>
</dbReference>
<dbReference type="PROSITE" id="PS50191">
    <property type="entry name" value="CRAL_TRIO"/>
    <property type="match status" value="1"/>
</dbReference>
<gene>
    <name evidence="2" type="primary">TTPAL</name>
</gene>
<dbReference type="EMBL" id="GALX01002245">
    <property type="protein sequence ID" value="JAB66221.1"/>
    <property type="molecule type" value="Transcribed_RNA"/>
</dbReference>
<dbReference type="SMART" id="SM01100">
    <property type="entry name" value="CRAL_TRIO_N"/>
    <property type="match status" value="1"/>
</dbReference>
<protein>
    <submittedName>
        <fullName evidence="2">Alpha-tocopherol transfer protein</fullName>
    </submittedName>
</protein>
<dbReference type="InterPro" id="IPR036273">
    <property type="entry name" value="CRAL/TRIO_N_dom_sf"/>
</dbReference>
<dbReference type="InterPro" id="IPR001251">
    <property type="entry name" value="CRAL-TRIO_dom"/>
</dbReference>
<dbReference type="PRINTS" id="PR00180">
    <property type="entry name" value="CRETINALDHBP"/>
</dbReference>
<dbReference type="GO" id="GO:1902936">
    <property type="term" value="F:phosphatidylinositol bisphosphate binding"/>
    <property type="evidence" value="ECO:0007669"/>
    <property type="project" value="TreeGrafter"/>
</dbReference>
<sequence length="283" mass="33258">MSKGYVSSLDDEARRYARDNLNETEEKRRVALGEIRKWLEEEKPNLNARLEDEYILPFLRGCKFNLEKTKAKLRNYYTMRRDRPEWFRNRNPLLPEIQELVRKGVFVPLRERFENRLVIIVRTASHDPKRHSQDDVFKAGKMILDVAALEDETVQVYGVTAIFDLTGVGVLHSKSLTPHMVKKTVFAWQNYHCRPKQLEFINAPVFVNVMLNIFKSFMTEKLKKRVGVHYGGSESLHQVVDKKILPPEYGGEGESMESLVEYWCGKLVSRREWFVEDEQYKAD</sequence>
<dbReference type="SUPFAM" id="SSF52087">
    <property type="entry name" value="CRAL/TRIO domain"/>
    <property type="match status" value="1"/>
</dbReference>
<dbReference type="PANTHER" id="PTHR10174:SF224">
    <property type="entry name" value="RETINOL-BINDING PROTEIN PINTA"/>
    <property type="match status" value="1"/>
</dbReference>
<dbReference type="GO" id="GO:0016020">
    <property type="term" value="C:membrane"/>
    <property type="evidence" value="ECO:0007669"/>
    <property type="project" value="TreeGrafter"/>
</dbReference>